<evidence type="ECO:0000256" key="1">
    <source>
        <dbReference type="SAM" id="MobiDB-lite"/>
    </source>
</evidence>
<dbReference type="EMBL" id="DS985219">
    <property type="protein sequence ID" value="EEY19246.1"/>
    <property type="molecule type" value="Genomic_DNA"/>
</dbReference>
<gene>
    <name evidence="2" type="ORF">VDBG_05355</name>
</gene>
<evidence type="ECO:0000313" key="3">
    <source>
        <dbReference type="Proteomes" id="UP000008698"/>
    </source>
</evidence>
<sequence>MGTPSASRTPPISTSRSRLAAAAAVDSFAAPRPPDEGDADGTEALGGRRLVVHAWVATAGGGRAVVGARGVRGGGGVASVGGGGREERGGVGDEHDAEEGDEGAKLLDAGEGFAEGEVAGYAGDGGCQEGDDGGLGEGQIHHRVPHAVDAEEARDATGDEEPPHLRVAQGKVGRAFPEHVTRGTEHGDALAGEEDLERMHALAFQLK</sequence>
<protein>
    <submittedName>
        <fullName evidence="2">Predicted protein</fullName>
    </submittedName>
</protein>
<accession>C9SKM8</accession>
<proteinExistence type="predicted"/>
<dbReference type="AlphaFoldDB" id="C9SKM8"/>
<reference evidence="3" key="1">
    <citation type="journal article" date="2011" name="PLoS Pathog.">
        <title>Comparative genomics yields insights into niche adaptation of plant vascular wilt pathogens.</title>
        <authorList>
            <person name="Klosterman S.J."/>
            <person name="Subbarao K.V."/>
            <person name="Kang S."/>
            <person name="Veronese P."/>
            <person name="Gold S.E."/>
            <person name="Thomma B.P.H.J."/>
            <person name="Chen Z."/>
            <person name="Henrissat B."/>
            <person name="Lee Y.-H."/>
            <person name="Park J."/>
            <person name="Garcia-Pedrajas M.D."/>
            <person name="Barbara D.J."/>
            <person name="Anchieta A."/>
            <person name="de Jonge R."/>
            <person name="Santhanam P."/>
            <person name="Maruthachalam K."/>
            <person name="Atallah Z."/>
            <person name="Amyotte S.G."/>
            <person name="Paz Z."/>
            <person name="Inderbitzin P."/>
            <person name="Hayes R.J."/>
            <person name="Heiman D.I."/>
            <person name="Young S."/>
            <person name="Zeng Q."/>
            <person name="Engels R."/>
            <person name="Galagan J."/>
            <person name="Cuomo C.A."/>
            <person name="Dobinson K.F."/>
            <person name="Ma L.-J."/>
        </authorList>
    </citation>
    <scope>NUCLEOTIDE SEQUENCE [LARGE SCALE GENOMIC DNA]</scope>
    <source>
        <strain evidence="3">VaMs.102 / ATCC MYA-4576 / FGSC 10136</strain>
    </source>
</reference>
<keyword evidence="3" id="KW-1185">Reference proteome</keyword>
<evidence type="ECO:0000313" key="2">
    <source>
        <dbReference type="EMBL" id="EEY19246.1"/>
    </source>
</evidence>
<feature type="region of interest" description="Disordered" evidence="1">
    <location>
        <begin position="1"/>
        <end position="20"/>
    </location>
</feature>
<name>C9SKM8_VERA1</name>
<dbReference type="GeneID" id="9531222"/>
<organism evidence="3">
    <name type="scientific">Verticillium alfalfae (strain VaMs.102 / ATCC MYA-4576 / FGSC 10136)</name>
    <name type="common">Verticillium wilt of alfalfa</name>
    <name type="synonym">Verticillium albo-atrum</name>
    <dbReference type="NCBI Taxonomy" id="526221"/>
    <lineage>
        <taxon>Eukaryota</taxon>
        <taxon>Fungi</taxon>
        <taxon>Dikarya</taxon>
        <taxon>Ascomycota</taxon>
        <taxon>Pezizomycotina</taxon>
        <taxon>Sordariomycetes</taxon>
        <taxon>Hypocreomycetidae</taxon>
        <taxon>Glomerellales</taxon>
        <taxon>Plectosphaerellaceae</taxon>
        <taxon>Verticillium</taxon>
    </lineage>
</organism>
<feature type="region of interest" description="Disordered" evidence="1">
    <location>
        <begin position="77"/>
        <end position="102"/>
    </location>
</feature>
<dbReference type="Proteomes" id="UP000008698">
    <property type="component" value="Unassembled WGS sequence"/>
</dbReference>
<feature type="compositionally biased region" description="Basic and acidic residues" evidence="1">
    <location>
        <begin position="84"/>
        <end position="94"/>
    </location>
</feature>
<dbReference type="HOGENOM" id="CLU_1327281_0_0_1"/>
<dbReference type="RefSeq" id="XP_003004242.1">
    <property type="nucleotide sequence ID" value="XM_003004196.1"/>
</dbReference>
<dbReference type="KEGG" id="val:VDBG_05355"/>